<keyword evidence="3" id="KW-1185">Reference proteome</keyword>
<dbReference type="EMBL" id="BAAATD010000008">
    <property type="protein sequence ID" value="GAA2615111.1"/>
    <property type="molecule type" value="Genomic_DNA"/>
</dbReference>
<dbReference type="Proteomes" id="UP001501509">
    <property type="component" value="Unassembled WGS sequence"/>
</dbReference>
<comment type="caution">
    <text evidence="2">The sequence shown here is derived from an EMBL/GenBank/DDBJ whole genome shotgun (WGS) entry which is preliminary data.</text>
</comment>
<gene>
    <name evidence="2" type="ORF">GCM10010411_57620</name>
</gene>
<feature type="region of interest" description="Disordered" evidence="1">
    <location>
        <begin position="30"/>
        <end position="54"/>
    </location>
</feature>
<name>A0ABN3Q3D9_9ACTN</name>
<sequence>MDTIIAARLLAVAKRRAGWRRPEGREREDAVAELQGVATVTERSRRGSPHPPKSVVRFDLMAEVAGILRGGAVGADREQRLIAAELLIDAGADPEEVEKWVPEGLRRALGGGAPFSRPAGRGAPRPGSRA</sequence>
<evidence type="ECO:0000313" key="2">
    <source>
        <dbReference type="EMBL" id="GAA2615111.1"/>
    </source>
</evidence>
<organism evidence="2 3">
    <name type="scientific">Actinomadura fulvescens</name>
    <dbReference type="NCBI Taxonomy" id="46160"/>
    <lineage>
        <taxon>Bacteria</taxon>
        <taxon>Bacillati</taxon>
        <taxon>Actinomycetota</taxon>
        <taxon>Actinomycetes</taxon>
        <taxon>Streptosporangiales</taxon>
        <taxon>Thermomonosporaceae</taxon>
        <taxon>Actinomadura</taxon>
    </lineage>
</organism>
<feature type="region of interest" description="Disordered" evidence="1">
    <location>
        <begin position="107"/>
        <end position="130"/>
    </location>
</feature>
<protein>
    <submittedName>
        <fullName evidence="2">Uncharacterized protein</fullName>
    </submittedName>
</protein>
<evidence type="ECO:0000313" key="3">
    <source>
        <dbReference type="Proteomes" id="UP001501509"/>
    </source>
</evidence>
<reference evidence="2 3" key="1">
    <citation type="journal article" date="2019" name="Int. J. Syst. Evol. Microbiol.">
        <title>The Global Catalogue of Microorganisms (GCM) 10K type strain sequencing project: providing services to taxonomists for standard genome sequencing and annotation.</title>
        <authorList>
            <consortium name="The Broad Institute Genomics Platform"/>
            <consortium name="The Broad Institute Genome Sequencing Center for Infectious Disease"/>
            <person name="Wu L."/>
            <person name="Ma J."/>
        </authorList>
    </citation>
    <scope>NUCLEOTIDE SEQUENCE [LARGE SCALE GENOMIC DNA]</scope>
    <source>
        <strain evidence="2 3">JCM 6833</strain>
    </source>
</reference>
<evidence type="ECO:0000256" key="1">
    <source>
        <dbReference type="SAM" id="MobiDB-lite"/>
    </source>
</evidence>
<proteinExistence type="predicted"/>
<accession>A0ABN3Q3D9</accession>